<gene>
    <name evidence="2" type="ORF">SLNWT_1346</name>
</gene>
<evidence type="ECO:0000313" key="2">
    <source>
        <dbReference type="EMBL" id="AJE81722.1"/>
    </source>
</evidence>
<dbReference type="Proteomes" id="UP000031523">
    <property type="component" value="Chromosome"/>
</dbReference>
<dbReference type="AlphaFoldDB" id="A0A0B5EUC4"/>
<keyword evidence="3" id="KW-1185">Reference proteome</keyword>
<accession>A0A0B5EUC4</accession>
<protein>
    <submittedName>
        <fullName evidence="2">Uncharacterized protein</fullName>
    </submittedName>
</protein>
<feature type="region of interest" description="Disordered" evidence="1">
    <location>
        <begin position="1"/>
        <end position="22"/>
    </location>
</feature>
<dbReference type="EMBL" id="CP010519">
    <property type="protein sequence ID" value="AJE81722.1"/>
    <property type="molecule type" value="Genomic_DNA"/>
</dbReference>
<reference evidence="2 3" key="1">
    <citation type="submission" date="2015-01" db="EMBL/GenBank/DDBJ databases">
        <title>Enhanced salinomycin production by adjusting the supply of polyketide extender units in Streptomyce albus DSM 41398.</title>
        <authorList>
            <person name="Lu C."/>
        </authorList>
    </citation>
    <scope>NUCLEOTIDE SEQUENCE [LARGE SCALE GENOMIC DNA]</scope>
    <source>
        <strain evidence="3">ATCC 21838 / DSM 41398 / FERM P-419 / JCM 4703 / NBRC 107858</strain>
    </source>
</reference>
<organism evidence="2 3">
    <name type="scientific">Streptomyces albus (strain ATCC 21838 / DSM 41398 / FERM P-419 / JCM 4703 / NBRC 107858)</name>
    <dbReference type="NCBI Taxonomy" id="1081613"/>
    <lineage>
        <taxon>Bacteria</taxon>
        <taxon>Bacillati</taxon>
        <taxon>Actinomycetota</taxon>
        <taxon>Actinomycetes</taxon>
        <taxon>Kitasatosporales</taxon>
        <taxon>Streptomycetaceae</taxon>
        <taxon>Streptomyces</taxon>
    </lineage>
</organism>
<evidence type="ECO:0000256" key="1">
    <source>
        <dbReference type="SAM" id="MobiDB-lite"/>
    </source>
</evidence>
<sequence>MNQPLEPHLSSPATPRPVPPSADDIDHALDVLDRLAWYLRKPILVTDAQPLLAKVLNEEWGVPMILGALLRNTAHLIEMHALGPWPVEIRHIIARLRAAAPEVTDCHNLHWDIHRLGGLPFDSILPSEFPASAGEP</sequence>
<proteinExistence type="predicted"/>
<dbReference type="KEGG" id="sals:SLNWT_1346"/>
<evidence type="ECO:0000313" key="3">
    <source>
        <dbReference type="Proteomes" id="UP000031523"/>
    </source>
</evidence>
<name>A0A0B5EUC4_STRA4</name>